<name>A0A075HTQ9_9EURY</name>
<dbReference type="AlphaFoldDB" id="A0A075HTQ9"/>
<reference evidence="1" key="1">
    <citation type="journal article" date="2014" name="Genome Biol. Evol.">
        <title>Pangenome evidence for extensive interdomain horizontal transfer affecting lineage core and shell genes in uncultured planktonic thaumarchaeota and euryarchaeota.</title>
        <authorList>
            <person name="Deschamps P."/>
            <person name="Zivanovic Y."/>
            <person name="Moreira D."/>
            <person name="Rodriguez-Valera F."/>
            <person name="Lopez-Garcia P."/>
        </authorList>
    </citation>
    <scope>NUCLEOTIDE SEQUENCE</scope>
</reference>
<evidence type="ECO:0000313" key="1">
    <source>
        <dbReference type="EMBL" id="AIF19771.1"/>
    </source>
</evidence>
<proteinExistence type="predicted"/>
<sequence length="189" mass="21155">MKTILQPYDFASPSKGVRVERLWKQPDLVMELSNIYSFFGLPDPNEGEASANELADQEIEEISSMDTSEVEVLTGGKFHDLGEKKWQLWTHSKLRRANRAIRYIEPDELHRLPVHGISQRLVSGDMVVVDLRDLKHMTAQQDACRRELGGMSERLGAAVFSLDSTETLLLVPGAGSIVDTTSHHLGIDD</sequence>
<protein>
    <submittedName>
        <fullName evidence="1">Uncharacterized protein</fullName>
    </submittedName>
</protein>
<accession>A0A075HTQ9</accession>
<organism evidence="1">
    <name type="scientific">uncultured marine group II/III euryarchaeote KM3_87_G01</name>
    <dbReference type="NCBI Taxonomy" id="1456533"/>
    <lineage>
        <taxon>Archaea</taxon>
        <taxon>Methanobacteriati</taxon>
        <taxon>Methanobacteriota</taxon>
        <taxon>environmental samples</taxon>
    </lineage>
</organism>
<dbReference type="EMBL" id="KF901147">
    <property type="protein sequence ID" value="AIF19771.1"/>
    <property type="molecule type" value="Genomic_DNA"/>
</dbReference>